<evidence type="ECO:0000256" key="6">
    <source>
        <dbReference type="SAM" id="Phobius"/>
    </source>
</evidence>
<evidence type="ECO:0000313" key="9">
    <source>
        <dbReference type="Proteomes" id="UP001161405"/>
    </source>
</evidence>
<dbReference type="Pfam" id="PF14559">
    <property type="entry name" value="TPR_19"/>
    <property type="match status" value="1"/>
</dbReference>
<evidence type="ECO:0000256" key="2">
    <source>
        <dbReference type="ARBA" id="ARBA00022692"/>
    </source>
</evidence>
<sequence length="465" mass="50692">MIRMFLVIALSLAIALGASWIISLPGNVTIEAFGYQMQPGLGLTVFGLILLMLLTIFVWAILRRIFGIPALFSRAAAKRKHNRGVDALSNAIIALQTGDPAKAKQLAREARVKLNGNSAAQLLEAQASVKLGNWNDAREQYRDMIANPDTAVAALTGLYEQARQQGREDAALKFAQKAVTLAPKLEWANEAVFNDLTKNEQFEDALEHLTNMPSSRADRAKIKRLDGVLRTAIAKRDEESDPDKAIQFANDALKRIPEFVPAALIAARIYINRGEVRKTSGLLRRVWRADPHPHIAMLYANAQPGASAVERLKRTKSLVAETTNNLEAQIVLATAAIEAHEWDLARAALQQYVDDNPTQAVCALMAQIEQGQTGDQGKARAWLGRAITAASEKSWIADGISSDEWEPTSPLTGKLDAFEWKAPQRAMSKQSAATANSGTSKDVKDEVAAISSDAKSPETDRTAPQ</sequence>
<evidence type="ECO:0000256" key="5">
    <source>
        <dbReference type="SAM" id="MobiDB-lite"/>
    </source>
</evidence>
<dbReference type="InterPro" id="IPR010817">
    <property type="entry name" value="HemY_N"/>
</dbReference>
<feature type="compositionally biased region" description="Basic and acidic residues" evidence="5">
    <location>
        <begin position="455"/>
        <end position="465"/>
    </location>
</feature>
<keyword evidence="2 6" id="KW-0812">Transmembrane</keyword>
<reference evidence="8" key="1">
    <citation type="journal article" date="2014" name="Int. J. Syst. Evol. Microbiol.">
        <title>Complete genome of a new Firmicutes species belonging to the dominant human colonic microbiota ('Ruminococcus bicirculans') reveals two chromosomes and a selective capacity to utilize plant glucans.</title>
        <authorList>
            <consortium name="NISC Comparative Sequencing Program"/>
            <person name="Wegmann U."/>
            <person name="Louis P."/>
            <person name="Goesmann A."/>
            <person name="Henrissat B."/>
            <person name="Duncan S.H."/>
            <person name="Flint H.J."/>
        </authorList>
    </citation>
    <scope>NUCLEOTIDE SEQUENCE</scope>
    <source>
        <strain evidence="8">NBRC 107169</strain>
    </source>
</reference>
<dbReference type="InterPro" id="IPR016982">
    <property type="entry name" value="Mms48"/>
</dbReference>
<accession>A0ABQ5UPB0</accession>
<dbReference type="Gene3D" id="1.25.40.10">
    <property type="entry name" value="Tetratricopeptide repeat domain"/>
    <property type="match status" value="2"/>
</dbReference>
<dbReference type="InterPro" id="IPR011990">
    <property type="entry name" value="TPR-like_helical_dom_sf"/>
</dbReference>
<feature type="compositionally biased region" description="Polar residues" evidence="5">
    <location>
        <begin position="427"/>
        <end position="440"/>
    </location>
</feature>
<organism evidence="8 9">
    <name type="scientific">Maritalea porphyrae</name>
    <dbReference type="NCBI Taxonomy" id="880732"/>
    <lineage>
        <taxon>Bacteria</taxon>
        <taxon>Pseudomonadati</taxon>
        <taxon>Pseudomonadota</taxon>
        <taxon>Alphaproteobacteria</taxon>
        <taxon>Hyphomicrobiales</taxon>
        <taxon>Devosiaceae</taxon>
        <taxon>Maritalea</taxon>
    </lineage>
</organism>
<reference evidence="8" key="2">
    <citation type="submission" date="2023-01" db="EMBL/GenBank/DDBJ databases">
        <title>Draft genome sequence of Maritalea porphyrae strain NBRC 107169.</title>
        <authorList>
            <person name="Sun Q."/>
            <person name="Mori K."/>
        </authorList>
    </citation>
    <scope>NUCLEOTIDE SEQUENCE</scope>
    <source>
        <strain evidence="8">NBRC 107169</strain>
    </source>
</reference>
<evidence type="ECO:0000256" key="4">
    <source>
        <dbReference type="ARBA" id="ARBA00023136"/>
    </source>
</evidence>
<feature type="domain" description="HemY N-terminal" evidence="7">
    <location>
        <begin position="26"/>
        <end position="129"/>
    </location>
</feature>
<feature type="transmembrane region" description="Helical" evidence="6">
    <location>
        <begin position="41"/>
        <end position="62"/>
    </location>
</feature>
<comment type="subcellular location">
    <subcellularLocation>
        <location evidence="1">Membrane</location>
    </subcellularLocation>
</comment>
<protein>
    <recommendedName>
        <fullName evidence="7">HemY N-terminal domain-containing protein</fullName>
    </recommendedName>
</protein>
<dbReference type="Proteomes" id="UP001161405">
    <property type="component" value="Unassembled WGS sequence"/>
</dbReference>
<name>A0ABQ5UPB0_9HYPH</name>
<comment type="caution">
    <text evidence="8">The sequence shown here is derived from an EMBL/GenBank/DDBJ whole genome shotgun (WGS) entry which is preliminary data.</text>
</comment>
<gene>
    <name evidence="8" type="ORF">GCM10007879_09530</name>
</gene>
<keyword evidence="3 6" id="KW-1133">Transmembrane helix</keyword>
<evidence type="ECO:0000256" key="3">
    <source>
        <dbReference type="ARBA" id="ARBA00022989"/>
    </source>
</evidence>
<dbReference type="EMBL" id="BSNI01000002">
    <property type="protein sequence ID" value="GLQ16704.1"/>
    <property type="molecule type" value="Genomic_DNA"/>
</dbReference>
<evidence type="ECO:0000256" key="1">
    <source>
        <dbReference type="ARBA" id="ARBA00004370"/>
    </source>
</evidence>
<keyword evidence="9" id="KW-1185">Reference proteome</keyword>
<evidence type="ECO:0000259" key="7">
    <source>
        <dbReference type="Pfam" id="PF07219"/>
    </source>
</evidence>
<dbReference type="PIRSF" id="PIRSF031802">
    <property type="entry name" value="UCP031802"/>
    <property type="match status" value="1"/>
</dbReference>
<keyword evidence="4 6" id="KW-0472">Membrane</keyword>
<evidence type="ECO:0000313" key="8">
    <source>
        <dbReference type="EMBL" id="GLQ16704.1"/>
    </source>
</evidence>
<dbReference type="Pfam" id="PF07219">
    <property type="entry name" value="HemY_N"/>
    <property type="match status" value="1"/>
</dbReference>
<proteinExistence type="predicted"/>
<dbReference type="SUPFAM" id="SSF48452">
    <property type="entry name" value="TPR-like"/>
    <property type="match status" value="2"/>
</dbReference>
<feature type="region of interest" description="Disordered" evidence="5">
    <location>
        <begin position="423"/>
        <end position="465"/>
    </location>
</feature>
<dbReference type="RefSeq" id="WP_284362409.1">
    <property type="nucleotide sequence ID" value="NZ_BSNI01000002.1"/>
</dbReference>